<protein>
    <recommendedName>
        <fullName evidence="4">SbsA Ig-like domain-containing protein</fullName>
    </recommendedName>
</protein>
<evidence type="ECO:0000256" key="1">
    <source>
        <dbReference type="SAM" id="Phobius"/>
    </source>
</evidence>
<evidence type="ECO:0008006" key="4">
    <source>
        <dbReference type="Google" id="ProtNLM"/>
    </source>
</evidence>
<organism evidence="2 3">
    <name type="scientific">Clostridium oceanicum</name>
    <dbReference type="NCBI Taxonomy" id="1543"/>
    <lineage>
        <taxon>Bacteria</taxon>
        <taxon>Bacillati</taxon>
        <taxon>Bacillota</taxon>
        <taxon>Clostridia</taxon>
        <taxon>Eubacteriales</taxon>
        <taxon>Clostridiaceae</taxon>
        <taxon>Clostridium</taxon>
    </lineage>
</organism>
<keyword evidence="1" id="KW-0812">Transmembrane</keyword>
<keyword evidence="3" id="KW-1185">Reference proteome</keyword>
<dbReference type="RefSeq" id="WP_343759688.1">
    <property type="nucleotide sequence ID" value="NZ_BAAACG010000006.1"/>
</dbReference>
<sequence length="200" mass="23442">MNNNAIKIILAIIAAVIVCTISISAFLNINEISDNLRVLSIDRVQDSRVLGINNKYKSNEKKDYDDVVQDKGAQDDWIYCSTRDNKYNLNNIKRDYKEKQYSSSLYNDDINKKFSFIVTFNIRVKESFVNGKNIFILDSSGKKINTKLSIEKNNKKIKITPLEYYERDKEYYLYIISSNIDKKNTNPMNNIKIDLNMEFW</sequence>
<reference evidence="2 3" key="1">
    <citation type="journal article" date="2019" name="Int. J. Syst. Evol. Microbiol.">
        <title>The Global Catalogue of Microorganisms (GCM) 10K type strain sequencing project: providing services to taxonomists for standard genome sequencing and annotation.</title>
        <authorList>
            <consortium name="The Broad Institute Genomics Platform"/>
            <consortium name="The Broad Institute Genome Sequencing Center for Infectious Disease"/>
            <person name="Wu L."/>
            <person name="Ma J."/>
        </authorList>
    </citation>
    <scope>NUCLEOTIDE SEQUENCE [LARGE SCALE GENOMIC DNA]</scope>
    <source>
        <strain evidence="2 3">JCM 1407</strain>
    </source>
</reference>
<comment type="caution">
    <text evidence="2">The sequence shown here is derived from an EMBL/GenBank/DDBJ whole genome shotgun (WGS) entry which is preliminary data.</text>
</comment>
<dbReference type="EMBL" id="BAAACG010000006">
    <property type="protein sequence ID" value="GAA0736344.1"/>
    <property type="molecule type" value="Genomic_DNA"/>
</dbReference>
<evidence type="ECO:0000313" key="3">
    <source>
        <dbReference type="Proteomes" id="UP001501510"/>
    </source>
</evidence>
<gene>
    <name evidence="2" type="ORF">GCM10008906_11210</name>
</gene>
<dbReference type="Proteomes" id="UP001501510">
    <property type="component" value="Unassembled WGS sequence"/>
</dbReference>
<name>A0ABN1JD09_9CLOT</name>
<keyword evidence="1" id="KW-0472">Membrane</keyword>
<keyword evidence="1" id="KW-1133">Transmembrane helix</keyword>
<feature type="transmembrane region" description="Helical" evidence="1">
    <location>
        <begin position="6"/>
        <end position="27"/>
    </location>
</feature>
<accession>A0ABN1JD09</accession>
<proteinExistence type="predicted"/>
<evidence type="ECO:0000313" key="2">
    <source>
        <dbReference type="EMBL" id="GAA0736344.1"/>
    </source>
</evidence>